<keyword evidence="4" id="KW-1185">Reference proteome</keyword>
<evidence type="ECO:0000313" key="4">
    <source>
        <dbReference type="Proteomes" id="UP000596742"/>
    </source>
</evidence>
<dbReference type="SUPFAM" id="SSF53098">
    <property type="entry name" value="Ribonuclease H-like"/>
    <property type="match status" value="1"/>
</dbReference>
<evidence type="ECO:0000256" key="1">
    <source>
        <dbReference type="SAM" id="MobiDB-lite"/>
    </source>
</evidence>
<feature type="region of interest" description="Disordered" evidence="1">
    <location>
        <begin position="169"/>
        <end position="188"/>
    </location>
</feature>
<dbReference type="Pfam" id="PF24764">
    <property type="entry name" value="rva_4"/>
    <property type="match status" value="1"/>
</dbReference>
<dbReference type="Proteomes" id="UP000596742">
    <property type="component" value="Unassembled WGS sequence"/>
</dbReference>
<dbReference type="OrthoDB" id="6148959at2759"/>
<organism evidence="3 4">
    <name type="scientific">Mytilus galloprovincialis</name>
    <name type="common">Mediterranean mussel</name>
    <dbReference type="NCBI Taxonomy" id="29158"/>
    <lineage>
        <taxon>Eukaryota</taxon>
        <taxon>Metazoa</taxon>
        <taxon>Spiralia</taxon>
        <taxon>Lophotrochozoa</taxon>
        <taxon>Mollusca</taxon>
        <taxon>Bivalvia</taxon>
        <taxon>Autobranchia</taxon>
        <taxon>Pteriomorphia</taxon>
        <taxon>Mytilida</taxon>
        <taxon>Mytiloidea</taxon>
        <taxon>Mytilidae</taxon>
        <taxon>Mytilinae</taxon>
        <taxon>Mytilus</taxon>
    </lineage>
</organism>
<dbReference type="PANTHER" id="PTHR46791:SF5">
    <property type="entry name" value="CLR5 DOMAIN-CONTAINING PROTEIN-RELATED"/>
    <property type="match status" value="1"/>
</dbReference>
<dbReference type="PANTHER" id="PTHR46791">
    <property type="entry name" value="EXPRESSED PROTEIN"/>
    <property type="match status" value="1"/>
</dbReference>
<evidence type="ECO:0000313" key="3">
    <source>
        <dbReference type="EMBL" id="VDI15569.1"/>
    </source>
</evidence>
<dbReference type="InterPro" id="IPR058913">
    <property type="entry name" value="Integrase_dom_put"/>
</dbReference>
<accession>A0A8B6D9N4</accession>
<reference evidence="3" key="1">
    <citation type="submission" date="2018-11" db="EMBL/GenBank/DDBJ databases">
        <authorList>
            <person name="Alioto T."/>
            <person name="Alioto T."/>
        </authorList>
    </citation>
    <scope>NUCLEOTIDE SEQUENCE</scope>
</reference>
<comment type="caution">
    <text evidence="3">The sequence shown here is derived from an EMBL/GenBank/DDBJ whole genome shotgun (WGS) entry which is preliminary data.</text>
</comment>
<sequence length="188" mass="21505">MELDQSITEVIGTNRHIGPHLVRVRLAQKKLFVSRERVRTACAPVDPDRCSLRSWEIVIHGGIDGYSRMVTFLKACNNNRSITVFNEFMKTTIKYGIPSREWVDKGIENNDVCLFMEDLRGNGRNSAIRGKSPHNQRIERLWVDVWENVSVLTKFNSQNKPIKEVVEQAGNHDELQNSLPPEDYGVGD</sequence>
<dbReference type="InterPro" id="IPR012337">
    <property type="entry name" value="RNaseH-like_sf"/>
</dbReference>
<protein>
    <recommendedName>
        <fullName evidence="2">Integrase core domain-containing protein</fullName>
    </recommendedName>
</protein>
<gene>
    <name evidence="3" type="ORF">MGAL_10B004271</name>
</gene>
<dbReference type="EMBL" id="UYJE01002994">
    <property type="protein sequence ID" value="VDI15569.1"/>
    <property type="molecule type" value="Genomic_DNA"/>
</dbReference>
<feature type="domain" description="Integrase core" evidence="2">
    <location>
        <begin position="52"/>
        <end position="156"/>
    </location>
</feature>
<name>A0A8B6D9N4_MYTGA</name>
<dbReference type="AlphaFoldDB" id="A0A8B6D9N4"/>
<evidence type="ECO:0000259" key="2">
    <source>
        <dbReference type="Pfam" id="PF24764"/>
    </source>
</evidence>
<proteinExistence type="predicted"/>